<evidence type="ECO:0000256" key="1">
    <source>
        <dbReference type="ARBA" id="ARBA00004651"/>
    </source>
</evidence>
<keyword evidence="8 9" id="KW-0472">Membrane</keyword>
<dbReference type="InterPro" id="IPR048634">
    <property type="entry name" value="SecD_SecF_C"/>
</dbReference>
<evidence type="ECO:0000259" key="11">
    <source>
        <dbReference type="Pfam" id="PF02355"/>
    </source>
</evidence>
<dbReference type="InterPro" id="IPR055344">
    <property type="entry name" value="SecD_SecF_C_bact"/>
</dbReference>
<evidence type="ECO:0000256" key="6">
    <source>
        <dbReference type="ARBA" id="ARBA00022989"/>
    </source>
</evidence>
<evidence type="ECO:0000313" key="13">
    <source>
        <dbReference type="Proteomes" id="UP000320585"/>
    </source>
</evidence>
<keyword evidence="5 9" id="KW-0653">Protein transport</keyword>
<dbReference type="PRINTS" id="PR01755">
    <property type="entry name" value="SECFTRNLCASE"/>
</dbReference>
<feature type="transmembrane region" description="Helical" evidence="9">
    <location>
        <begin position="185"/>
        <end position="206"/>
    </location>
</feature>
<dbReference type="NCBIfam" id="TIGR00916">
    <property type="entry name" value="2A0604s01"/>
    <property type="match status" value="1"/>
</dbReference>
<dbReference type="AlphaFoldDB" id="A0A8D5A0D1"/>
<dbReference type="InterPro" id="IPR022646">
    <property type="entry name" value="SecD/SecF_CS"/>
</dbReference>
<organism evidence="12 13">
    <name type="scientific">Dialister hominis</name>
    <dbReference type="NCBI Taxonomy" id="2582419"/>
    <lineage>
        <taxon>Bacteria</taxon>
        <taxon>Bacillati</taxon>
        <taxon>Bacillota</taxon>
        <taxon>Negativicutes</taxon>
        <taxon>Veillonellales</taxon>
        <taxon>Veillonellaceae</taxon>
        <taxon>Dialister</taxon>
    </lineage>
</organism>
<accession>A0A8D5A0D1</accession>
<reference evidence="13" key="1">
    <citation type="submission" date="2019-05" db="EMBL/GenBank/DDBJ databases">
        <title>Complete genome sequencing of Dialister sp. strain 5BBH33.</title>
        <authorList>
            <person name="Sakamoto M."/>
            <person name="Murakami T."/>
            <person name="Mori H."/>
        </authorList>
    </citation>
    <scope>NUCLEOTIDE SEQUENCE [LARGE SCALE GENOMIC DNA]</scope>
    <source>
        <strain evidence="13">5BBH33</strain>
    </source>
</reference>
<dbReference type="EMBL" id="AP019697">
    <property type="protein sequence ID" value="BBK24683.1"/>
    <property type="molecule type" value="Genomic_DNA"/>
</dbReference>
<dbReference type="InterPro" id="IPR022813">
    <property type="entry name" value="SecD/SecF_arch_bac"/>
</dbReference>
<name>A0A8D5A0D1_9FIRM</name>
<keyword evidence="13" id="KW-1185">Reference proteome</keyword>
<comment type="function">
    <text evidence="9">Part of the Sec protein translocase complex. Interacts with the SecYEG preprotein conducting channel. SecDF uses the proton motive force (PMF) to complete protein translocation after the ATP-dependent function of SecA.</text>
</comment>
<evidence type="ECO:0000256" key="9">
    <source>
        <dbReference type="HAMAP-Rule" id="MF_01464"/>
    </source>
</evidence>
<feature type="domain" description="Protein export membrane protein SecD/SecF C-terminal" evidence="11">
    <location>
        <begin position="108"/>
        <end position="290"/>
    </location>
</feature>
<dbReference type="NCBIfam" id="TIGR00966">
    <property type="entry name" value="transloc_SecF"/>
    <property type="match status" value="1"/>
</dbReference>
<feature type="transmembrane region" description="Helical" evidence="9">
    <location>
        <begin position="158"/>
        <end position="179"/>
    </location>
</feature>
<feature type="transmembrane region" description="Helical" evidence="9">
    <location>
        <begin position="12"/>
        <end position="34"/>
    </location>
</feature>
<dbReference type="InterPro" id="IPR022645">
    <property type="entry name" value="SecD/SecF_bac"/>
</dbReference>
<evidence type="ECO:0000256" key="2">
    <source>
        <dbReference type="ARBA" id="ARBA00022448"/>
    </source>
</evidence>
<keyword evidence="4 9" id="KW-0812">Transmembrane</keyword>
<dbReference type="KEGG" id="dho:Dia5BBH33_06180"/>
<proteinExistence type="inferred from homology"/>
<evidence type="ECO:0000256" key="10">
    <source>
        <dbReference type="SAM" id="MobiDB-lite"/>
    </source>
</evidence>
<gene>
    <name evidence="9 12" type="primary">secF</name>
    <name evidence="12" type="ORF">Dia5BBH33_06180</name>
</gene>
<feature type="transmembrane region" description="Helical" evidence="9">
    <location>
        <begin position="134"/>
        <end position="151"/>
    </location>
</feature>
<dbReference type="GO" id="GO:0065002">
    <property type="term" value="P:intracellular protein transmembrane transport"/>
    <property type="evidence" value="ECO:0007669"/>
    <property type="project" value="UniProtKB-UniRule"/>
</dbReference>
<evidence type="ECO:0000313" key="12">
    <source>
        <dbReference type="EMBL" id="BBK24683.1"/>
    </source>
</evidence>
<evidence type="ECO:0000256" key="4">
    <source>
        <dbReference type="ARBA" id="ARBA00022692"/>
    </source>
</evidence>
<dbReference type="SUPFAM" id="SSF82866">
    <property type="entry name" value="Multidrug efflux transporter AcrB transmembrane domain"/>
    <property type="match status" value="1"/>
</dbReference>
<feature type="compositionally biased region" description="Basic and acidic residues" evidence="10">
    <location>
        <begin position="297"/>
        <end position="308"/>
    </location>
</feature>
<evidence type="ECO:0000256" key="8">
    <source>
        <dbReference type="ARBA" id="ARBA00023136"/>
    </source>
</evidence>
<feature type="transmembrane region" description="Helical" evidence="9">
    <location>
        <begin position="238"/>
        <end position="256"/>
    </location>
</feature>
<keyword evidence="2 9" id="KW-0813">Transport</keyword>
<dbReference type="PANTHER" id="PTHR30081:SF8">
    <property type="entry name" value="PROTEIN TRANSLOCASE SUBUNIT SECF"/>
    <property type="match status" value="1"/>
</dbReference>
<sequence length="317" mass="35034">MFNNFDFISKRKIWFSFSGILIVLSIISIVTFGFNWGIDFTGGTILELGFGKPVTVEQVRDGLRKDGLETAVIQLSGKNVQGESGDDVIIRTKNLSPEEAQTVVSDVSSEVGQTELKRMETVGAVIGSEVTKNTLLNVLISFGAMILYMSIRFEHRIALSAIVAITHDILMVLGIFAFFHLEVDASFLAAILTVLGYSMNESVVIFDRIREAMHTHKRTDSYAVLANDSIHQTIRRSLYTLTTTLFCVASLYFFGGDTTKNFALVMLIGFISGAYSSVCVATSIWVTWNEHISSDRNRKAKETKEAKTGKKLKAAKA</sequence>
<comment type="subcellular location">
    <subcellularLocation>
        <location evidence="1 9">Cell membrane</location>
        <topology evidence="1 9">Multi-pass membrane protein</topology>
    </subcellularLocation>
</comment>
<dbReference type="RefSeq" id="WP_022381796.1">
    <property type="nucleotide sequence ID" value="NZ_AP019697.1"/>
</dbReference>
<dbReference type="InterPro" id="IPR005665">
    <property type="entry name" value="SecF_bac"/>
</dbReference>
<dbReference type="GO" id="GO:0015450">
    <property type="term" value="F:protein-transporting ATPase activity"/>
    <property type="evidence" value="ECO:0007669"/>
    <property type="project" value="InterPro"/>
</dbReference>
<dbReference type="Pfam" id="PF07549">
    <property type="entry name" value="Sec_GG"/>
    <property type="match status" value="1"/>
</dbReference>
<dbReference type="Gene3D" id="1.20.1640.10">
    <property type="entry name" value="Multidrug efflux transporter AcrB transmembrane domain"/>
    <property type="match status" value="1"/>
</dbReference>
<comment type="subunit">
    <text evidence="9">Forms a complex with SecD. Part of the essential Sec protein translocation apparatus which comprises SecA, SecYEG and auxiliary proteins SecDF. Other proteins may also be involved.</text>
</comment>
<keyword evidence="6 9" id="KW-1133">Transmembrane helix</keyword>
<evidence type="ECO:0000256" key="7">
    <source>
        <dbReference type="ARBA" id="ARBA00023010"/>
    </source>
</evidence>
<keyword evidence="3 9" id="KW-1003">Cell membrane</keyword>
<feature type="region of interest" description="Disordered" evidence="10">
    <location>
        <begin position="297"/>
        <end position="317"/>
    </location>
</feature>
<dbReference type="GO" id="GO:0043952">
    <property type="term" value="P:protein transport by the Sec complex"/>
    <property type="evidence" value="ECO:0007669"/>
    <property type="project" value="UniProtKB-UniRule"/>
</dbReference>
<comment type="similarity">
    <text evidence="9">Belongs to the SecD/SecF family. SecF subfamily.</text>
</comment>
<evidence type="ECO:0000256" key="5">
    <source>
        <dbReference type="ARBA" id="ARBA00022927"/>
    </source>
</evidence>
<dbReference type="OrthoDB" id="9805019at2"/>
<dbReference type="GO" id="GO:0005886">
    <property type="term" value="C:plasma membrane"/>
    <property type="evidence" value="ECO:0007669"/>
    <property type="project" value="UniProtKB-SubCell"/>
</dbReference>
<dbReference type="GeneID" id="92715834"/>
<dbReference type="Proteomes" id="UP000320585">
    <property type="component" value="Chromosome"/>
</dbReference>
<evidence type="ECO:0000256" key="3">
    <source>
        <dbReference type="ARBA" id="ARBA00022475"/>
    </source>
</evidence>
<feature type="transmembrane region" description="Helical" evidence="9">
    <location>
        <begin position="262"/>
        <end position="288"/>
    </location>
</feature>
<dbReference type="GO" id="GO:0006605">
    <property type="term" value="P:protein targeting"/>
    <property type="evidence" value="ECO:0007669"/>
    <property type="project" value="UniProtKB-UniRule"/>
</dbReference>
<dbReference type="PANTHER" id="PTHR30081">
    <property type="entry name" value="PROTEIN-EXPORT MEMBRANE PROTEIN SEC"/>
    <property type="match status" value="1"/>
</dbReference>
<protein>
    <recommendedName>
        <fullName evidence="9">Protein-export membrane protein SecF</fullName>
    </recommendedName>
</protein>
<keyword evidence="7 9" id="KW-0811">Translocation</keyword>
<dbReference type="HAMAP" id="MF_01464_B">
    <property type="entry name" value="SecF_B"/>
    <property type="match status" value="1"/>
</dbReference>
<dbReference type="Pfam" id="PF02355">
    <property type="entry name" value="SecD_SecF_C"/>
    <property type="match status" value="1"/>
</dbReference>